<evidence type="ECO:0000259" key="5">
    <source>
        <dbReference type="PROSITE" id="PS50977"/>
    </source>
</evidence>
<evidence type="ECO:0000313" key="6">
    <source>
        <dbReference type="EMBL" id="SNZ19495.1"/>
    </source>
</evidence>
<gene>
    <name evidence="6" type="ORF">SAMN06265368_2584</name>
</gene>
<dbReference type="GO" id="GO:0003677">
    <property type="term" value="F:DNA binding"/>
    <property type="evidence" value="ECO:0007669"/>
    <property type="project" value="UniProtKB-UniRule"/>
</dbReference>
<feature type="domain" description="HTH tetR-type" evidence="5">
    <location>
        <begin position="15"/>
        <end position="75"/>
    </location>
</feature>
<organism evidence="6 7">
    <name type="scientific">Cohaesibacter gelatinilyticus</name>
    <dbReference type="NCBI Taxonomy" id="372072"/>
    <lineage>
        <taxon>Bacteria</taxon>
        <taxon>Pseudomonadati</taxon>
        <taxon>Pseudomonadota</taxon>
        <taxon>Alphaproteobacteria</taxon>
        <taxon>Hyphomicrobiales</taxon>
        <taxon>Cohaesibacteraceae</taxon>
    </lineage>
</organism>
<proteinExistence type="predicted"/>
<dbReference type="InterPro" id="IPR001647">
    <property type="entry name" value="HTH_TetR"/>
</dbReference>
<dbReference type="PANTHER" id="PTHR47506">
    <property type="entry name" value="TRANSCRIPTIONAL REGULATORY PROTEIN"/>
    <property type="match status" value="1"/>
</dbReference>
<keyword evidence="3" id="KW-0804">Transcription</keyword>
<dbReference type="AlphaFoldDB" id="A0A285PCL5"/>
<evidence type="ECO:0000256" key="1">
    <source>
        <dbReference type="ARBA" id="ARBA00023015"/>
    </source>
</evidence>
<evidence type="ECO:0000256" key="3">
    <source>
        <dbReference type="ARBA" id="ARBA00023163"/>
    </source>
</evidence>
<keyword evidence="7" id="KW-1185">Reference proteome</keyword>
<dbReference type="PANTHER" id="PTHR47506:SF1">
    <property type="entry name" value="HTH-TYPE TRANSCRIPTIONAL REGULATOR YJDC"/>
    <property type="match status" value="1"/>
</dbReference>
<feature type="DNA-binding region" description="H-T-H motif" evidence="4">
    <location>
        <begin position="38"/>
        <end position="57"/>
    </location>
</feature>
<dbReference type="Proteomes" id="UP000219439">
    <property type="component" value="Unassembled WGS sequence"/>
</dbReference>
<dbReference type="InterPro" id="IPR036271">
    <property type="entry name" value="Tet_transcr_reg_TetR-rel_C_sf"/>
</dbReference>
<name>A0A285PCL5_9HYPH</name>
<sequence length="205" mass="22606">MRNGTEMNKRGRPRQFDEDAVNEAMQDLFLRQGFAATSLDDIAKVTSLNRPSLYRAFGNKEDMYLGCLRHRTEELAAELGGVFVEAESFEAALWGFYAGLIEYYYEAGDDRGLGCLVFSNAIADAPSNDQIRAYLGETLERVRRAITRCVQKHHPDCPDAQLNAATELALSVFLSLGTRTRSGQERASVECATRASVKAIAGLVG</sequence>
<dbReference type="SUPFAM" id="SSF48498">
    <property type="entry name" value="Tetracyclin repressor-like, C-terminal domain"/>
    <property type="match status" value="1"/>
</dbReference>
<protein>
    <submittedName>
        <fullName evidence="6">Transcriptional regulator, TetR family</fullName>
    </submittedName>
</protein>
<evidence type="ECO:0000256" key="2">
    <source>
        <dbReference type="ARBA" id="ARBA00023125"/>
    </source>
</evidence>
<dbReference type="Pfam" id="PF00440">
    <property type="entry name" value="TetR_N"/>
    <property type="match status" value="1"/>
</dbReference>
<evidence type="ECO:0000313" key="7">
    <source>
        <dbReference type="Proteomes" id="UP000219439"/>
    </source>
</evidence>
<dbReference type="Gene3D" id="1.10.10.60">
    <property type="entry name" value="Homeodomain-like"/>
    <property type="match status" value="1"/>
</dbReference>
<dbReference type="PROSITE" id="PS01081">
    <property type="entry name" value="HTH_TETR_1"/>
    <property type="match status" value="1"/>
</dbReference>
<reference evidence="6 7" key="1">
    <citation type="submission" date="2017-09" db="EMBL/GenBank/DDBJ databases">
        <authorList>
            <person name="Ehlers B."/>
            <person name="Leendertz F.H."/>
        </authorList>
    </citation>
    <scope>NUCLEOTIDE SEQUENCE [LARGE SCALE GENOMIC DNA]</scope>
    <source>
        <strain evidence="6 7">DSM 18289</strain>
    </source>
</reference>
<accession>A0A285PCL5</accession>
<dbReference type="Gene3D" id="1.10.357.10">
    <property type="entry name" value="Tetracycline Repressor, domain 2"/>
    <property type="match status" value="1"/>
</dbReference>
<dbReference type="SUPFAM" id="SSF46689">
    <property type="entry name" value="Homeodomain-like"/>
    <property type="match status" value="1"/>
</dbReference>
<evidence type="ECO:0000256" key="4">
    <source>
        <dbReference type="PROSITE-ProRule" id="PRU00335"/>
    </source>
</evidence>
<keyword evidence="1" id="KW-0805">Transcription regulation</keyword>
<dbReference type="InterPro" id="IPR009057">
    <property type="entry name" value="Homeodomain-like_sf"/>
</dbReference>
<dbReference type="EMBL" id="OBEL01000002">
    <property type="protein sequence ID" value="SNZ19495.1"/>
    <property type="molecule type" value="Genomic_DNA"/>
</dbReference>
<dbReference type="InterPro" id="IPR023772">
    <property type="entry name" value="DNA-bd_HTH_TetR-type_CS"/>
</dbReference>
<keyword evidence="2 4" id="KW-0238">DNA-binding</keyword>
<dbReference type="PROSITE" id="PS50977">
    <property type="entry name" value="HTH_TETR_2"/>
    <property type="match status" value="1"/>
</dbReference>
<dbReference type="OrthoDB" id="9795242at2"/>